<dbReference type="Gene3D" id="1.20.1720.10">
    <property type="entry name" value="Multidrug resistance protein D"/>
    <property type="match status" value="1"/>
</dbReference>
<dbReference type="InterPro" id="IPR020846">
    <property type="entry name" value="MFS_dom"/>
</dbReference>
<evidence type="ECO:0000256" key="1">
    <source>
        <dbReference type="ARBA" id="ARBA00004651"/>
    </source>
</evidence>
<dbReference type="InterPro" id="IPR011701">
    <property type="entry name" value="MFS"/>
</dbReference>
<feature type="transmembrane region" description="Helical" evidence="6">
    <location>
        <begin position="327"/>
        <end position="345"/>
    </location>
</feature>
<dbReference type="PROSITE" id="PS50850">
    <property type="entry name" value="MFS"/>
    <property type="match status" value="1"/>
</dbReference>
<dbReference type="Pfam" id="PF07690">
    <property type="entry name" value="MFS_1"/>
    <property type="match status" value="1"/>
</dbReference>
<dbReference type="SUPFAM" id="SSF103473">
    <property type="entry name" value="MFS general substrate transporter"/>
    <property type="match status" value="1"/>
</dbReference>
<dbReference type="CDD" id="cd17321">
    <property type="entry name" value="MFS_MMR_MDR_like"/>
    <property type="match status" value="1"/>
</dbReference>
<feature type="transmembrane region" description="Helical" evidence="6">
    <location>
        <begin position="162"/>
        <end position="182"/>
    </location>
</feature>
<feature type="transmembrane region" description="Helical" evidence="6">
    <location>
        <begin position="41"/>
        <end position="64"/>
    </location>
</feature>
<dbReference type="GO" id="GO:0005886">
    <property type="term" value="C:plasma membrane"/>
    <property type="evidence" value="ECO:0007669"/>
    <property type="project" value="UniProtKB-SubCell"/>
</dbReference>
<dbReference type="PANTHER" id="PTHR42718:SF9">
    <property type="entry name" value="MAJOR FACILITATOR SUPERFAMILY MULTIDRUG TRANSPORTER MFSC"/>
    <property type="match status" value="1"/>
</dbReference>
<dbReference type="AlphaFoldDB" id="A0A9D2D1K3"/>
<feature type="transmembrane region" description="Helical" evidence="6">
    <location>
        <begin position="432"/>
        <end position="451"/>
    </location>
</feature>
<dbReference type="Gene3D" id="1.20.1250.20">
    <property type="entry name" value="MFS general substrate transporter like domains"/>
    <property type="match status" value="1"/>
</dbReference>
<proteinExistence type="predicted"/>
<feature type="transmembrane region" description="Helical" evidence="6">
    <location>
        <begin position="351"/>
        <end position="368"/>
    </location>
</feature>
<evidence type="ECO:0000256" key="5">
    <source>
        <dbReference type="ARBA" id="ARBA00023136"/>
    </source>
</evidence>
<sequence length="467" mass="49657">MSLKKFQRGVLAVTAITAFLTTFSSSSMELSIPHMEREFGVNAALIGWVLSAYILTTAAMSVPFGKVADVKGRRKVLLLGMGGFAVSSVVCALAVSFPMLMAGRVLQGIFASMIFATNNAILISVFPRSRRGRVLGISISFTYIGLSAGPVIGGFLNHYVGWRSIFVIAAILGVTALLLGIAHTPKLRVEEARKKPDIAGNILFIGAIVVALYGLTNLTVIDFGWLILVCGLALGVLFVLTEMRADDPVVRISMFTKSRVFTFSNLAALLNYGATYAISYLMSIYLQVVQGFDSQVAGLIMVCMPGVQAVFTPLMGRLSDRVSPHKLSSGGMAVCVLSLIGMSTIGIHTKIPFIMCLLACAGFSFALFSSPNTNAILSSVGKEDYASANAILATMRTAGQSTSMAVVTIIVGIFLGSTALEQARPQDLVSTMRCAFIVFVILCAAGIYLSLKRNKVSGNAGNFEKKS</sequence>
<keyword evidence="2" id="KW-0813">Transport</keyword>
<dbReference type="Proteomes" id="UP000824024">
    <property type="component" value="Unassembled WGS sequence"/>
</dbReference>
<feature type="transmembrane region" description="Helical" evidence="6">
    <location>
        <begin position="198"/>
        <end position="215"/>
    </location>
</feature>
<gene>
    <name evidence="8" type="ORF">IAA08_03220</name>
</gene>
<dbReference type="PANTHER" id="PTHR42718">
    <property type="entry name" value="MAJOR FACILITATOR SUPERFAMILY MULTIDRUG TRANSPORTER MFSC"/>
    <property type="match status" value="1"/>
</dbReference>
<dbReference type="InterPro" id="IPR036259">
    <property type="entry name" value="MFS_trans_sf"/>
</dbReference>
<comment type="caution">
    <text evidence="8">The sequence shown here is derived from an EMBL/GenBank/DDBJ whole genome shotgun (WGS) entry which is preliminary data.</text>
</comment>
<evidence type="ECO:0000313" key="8">
    <source>
        <dbReference type="EMBL" id="HIZ06931.1"/>
    </source>
</evidence>
<reference evidence="8" key="2">
    <citation type="submission" date="2021-04" db="EMBL/GenBank/DDBJ databases">
        <authorList>
            <person name="Gilroy R."/>
        </authorList>
    </citation>
    <scope>NUCLEOTIDE SEQUENCE</scope>
    <source>
        <strain evidence="8">CHK192-9172</strain>
    </source>
</reference>
<name>A0A9D2D1K3_9FIRM</name>
<reference evidence="8" key="1">
    <citation type="journal article" date="2021" name="PeerJ">
        <title>Extensive microbial diversity within the chicken gut microbiome revealed by metagenomics and culture.</title>
        <authorList>
            <person name="Gilroy R."/>
            <person name="Ravi A."/>
            <person name="Getino M."/>
            <person name="Pursley I."/>
            <person name="Horton D.L."/>
            <person name="Alikhan N.F."/>
            <person name="Baker D."/>
            <person name="Gharbi K."/>
            <person name="Hall N."/>
            <person name="Watson M."/>
            <person name="Adriaenssens E.M."/>
            <person name="Foster-Nyarko E."/>
            <person name="Jarju S."/>
            <person name="Secka A."/>
            <person name="Antonio M."/>
            <person name="Oren A."/>
            <person name="Chaudhuri R.R."/>
            <person name="La Ragione R."/>
            <person name="Hildebrand F."/>
            <person name="Pallen M.J."/>
        </authorList>
    </citation>
    <scope>NUCLEOTIDE SEQUENCE</scope>
    <source>
        <strain evidence="8">CHK192-9172</strain>
    </source>
</reference>
<protein>
    <submittedName>
        <fullName evidence="8">MFS transporter</fullName>
    </submittedName>
</protein>
<evidence type="ECO:0000256" key="2">
    <source>
        <dbReference type="ARBA" id="ARBA00022448"/>
    </source>
</evidence>
<dbReference type="GO" id="GO:0022857">
    <property type="term" value="F:transmembrane transporter activity"/>
    <property type="evidence" value="ECO:0007669"/>
    <property type="project" value="InterPro"/>
</dbReference>
<feature type="transmembrane region" description="Helical" evidence="6">
    <location>
        <begin position="260"/>
        <end position="284"/>
    </location>
</feature>
<evidence type="ECO:0000256" key="3">
    <source>
        <dbReference type="ARBA" id="ARBA00022692"/>
    </source>
</evidence>
<feature type="transmembrane region" description="Helical" evidence="6">
    <location>
        <begin position="76"/>
        <end position="99"/>
    </location>
</feature>
<feature type="domain" description="Major facilitator superfamily (MFS) profile" evidence="7">
    <location>
        <begin position="10"/>
        <end position="458"/>
    </location>
</feature>
<keyword evidence="4 6" id="KW-1133">Transmembrane helix</keyword>
<feature type="transmembrane region" description="Helical" evidence="6">
    <location>
        <begin position="296"/>
        <end position="315"/>
    </location>
</feature>
<feature type="transmembrane region" description="Helical" evidence="6">
    <location>
        <begin position="402"/>
        <end position="420"/>
    </location>
</feature>
<organism evidence="8 9">
    <name type="scientific">Candidatus Eubacterium avistercoris</name>
    <dbReference type="NCBI Taxonomy" id="2838567"/>
    <lineage>
        <taxon>Bacteria</taxon>
        <taxon>Bacillati</taxon>
        <taxon>Bacillota</taxon>
        <taxon>Clostridia</taxon>
        <taxon>Eubacteriales</taxon>
        <taxon>Eubacteriaceae</taxon>
        <taxon>Eubacterium</taxon>
    </lineage>
</organism>
<accession>A0A9D2D1K3</accession>
<feature type="transmembrane region" description="Helical" evidence="6">
    <location>
        <begin position="134"/>
        <end position="156"/>
    </location>
</feature>
<keyword evidence="5 6" id="KW-0472">Membrane</keyword>
<evidence type="ECO:0000256" key="6">
    <source>
        <dbReference type="SAM" id="Phobius"/>
    </source>
</evidence>
<keyword evidence="3 6" id="KW-0812">Transmembrane</keyword>
<evidence type="ECO:0000313" key="9">
    <source>
        <dbReference type="Proteomes" id="UP000824024"/>
    </source>
</evidence>
<evidence type="ECO:0000259" key="7">
    <source>
        <dbReference type="PROSITE" id="PS50850"/>
    </source>
</evidence>
<feature type="transmembrane region" description="Helical" evidence="6">
    <location>
        <begin position="105"/>
        <end position="127"/>
    </location>
</feature>
<dbReference type="EMBL" id="DXCH01000087">
    <property type="protein sequence ID" value="HIZ06931.1"/>
    <property type="molecule type" value="Genomic_DNA"/>
</dbReference>
<evidence type="ECO:0000256" key="4">
    <source>
        <dbReference type="ARBA" id="ARBA00022989"/>
    </source>
</evidence>
<feature type="transmembrane region" description="Helical" evidence="6">
    <location>
        <begin position="221"/>
        <end position="240"/>
    </location>
</feature>
<comment type="subcellular location">
    <subcellularLocation>
        <location evidence="1">Cell membrane</location>
        <topology evidence="1">Multi-pass membrane protein</topology>
    </subcellularLocation>
</comment>